<evidence type="ECO:0000256" key="2">
    <source>
        <dbReference type="ARBA" id="ARBA00012637"/>
    </source>
</evidence>
<keyword evidence="5 9" id="KW-0560">Oxidoreductase</keyword>
<comment type="similarity">
    <text evidence="1">Belongs to the NADH dehydrogenase family.</text>
</comment>
<evidence type="ECO:0000256" key="6">
    <source>
        <dbReference type="ARBA" id="ARBA00023027"/>
    </source>
</evidence>
<evidence type="ECO:0000256" key="5">
    <source>
        <dbReference type="ARBA" id="ARBA00023002"/>
    </source>
</evidence>
<dbReference type="InterPro" id="IPR023753">
    <property type="entry name" value="FAD/NAD-binding_dom"/>
</dbReference>
<comment type="catalytic activity">
    <reaction evidence="7">
        <text>a quinone + NADH + H(+) = a quinol + NAD(+)</text>
        <dbReference type="Rhea" id="RHEA:46160"/>
        <dbReference type="ChEBI" id="CHEBI:15378"/>
        <dbReference type="ChEBI" id="CHEBI:24646"/>
        <dbReference type="ChEBI" id="CHEBI:57540"/>
        <dbReference type="ChEBI" id="CHEBI:57945"/>
        <dbReference type="ChEBI" id="CHEBI:132124"/>
        <dbReference type="EC" id="1.6.5.9"/>
    </reaction>
</comment>
<protein>
    <recommendedName>
        <fullName evidence="2">NADH:ubiquinone reductase (non-electrogenic)</fullName>
        <ecNumber evidence="2">1.6.5.9</ecNumber>
    </recommendedName>
</protein>
<evidence type="ECO:0000313" key="10">
    <source>
        <dbReference type="EMBL" id="TLE00497.1"/>
    </source>
</evidence>
<gene>
    <name evidence="10" type="ORF">LS73_004765</name>
    <name evidence="9" type="ORF">NCTC12714_01279</name>
</gene>
<name>A0A377PVN6_9HELI</name>
<dbReference type="OrthoDB" id="9781621at2"/>
<keyword evidence="3" id="KW-0285">Flavoprotein</keyword>
<dbReference type="InterPro" id="IPR036188">
    <property type="entry name" value="FAD/NAD-bd_sf"/>
</dbReference>
<proteinExistence type="inferred from homology"/>
<reference evidence="9 12" key="2">
    <citation type="submission" date="2018-06" db="EMBL/GenBank/DDBJ databases">
        <authorList>
            <consortium name="Pathogen Informatics"/>
            <person name="Doyle S."/>
        </authorList>
    </citation>
    <scope>NUCLEOTIDE SEQUENCE [LARGE SCALE GENOMIC DNA]</scope>
    <source>
        <strain evidence="9 12">NCTC12714</strain>
    </source>
</reference>
<dbReference type="PANTHER" id="PTHR43706:SF47">
    <property type="entry name" value="EXTERNAL NADH-UBIQUINONE OXIDOREDUCTASE 1, MITOCHONDRIAL-RELATED"/>
    <property type="match status" value="1"/>
</dbReference>
<keyword evidence="4" id="KW-0274">FAD</keyword>
<accession>A0A377PVN6</accession>
<evidence type="ECO:0000256" key="4">
    <source>
        <dbReference type="ARBA" id="ARBA00022827"/>
    </source>
</evidence>
<dbReference type="Proteomes" id="UP000029922">
    <property type="component" value="Unassembled WGS sequence"/>
</dbReference>
<dbReference type="GO" id="GO:0050136">
    <property type="term" value="F:NADH dehydrogenase (quinone) (non-electrogenic) activity"/>
    <property type="evidence" value="ECO:0007669"/>
    <property type="project" value="UniProtKB-EC"/>
</dbReference>
<sequence length="402" mass="43700">MKKILLLGAGYANIGLLKKINPFVFSQAQWHLVNNTPYHYKTIALHDVASGKHDRSVLFSIRDSIPAGVSISEDTITHIDGKAAYGKQTYEYDYLVIGLGFSSDNFGIKGVTEYTKSITSYDSAKIIAQDILARLQSYLQTRDKSDLAFVVCGGGFTGIEFVGSLAQEVNKKCEELGIDYNEVKIYCIEAMPKILPMFNDNLMQLGLERLRDLGVEVLTSSKILECKEGAVVIEQGNEKNEVRANTIIWTAGVKGNEVIANSTFFKSGRSKVEVNEHLQAIGQESDMSNIFIIGDCAALKDPSSGRFYPPTAQIAKKQGEYLAGILESILQSEASGNKVDVNSLPSFSFSPEGSICSIGGGYAIGVIGNKEIKGTAANIAKWLVESAWSYRLGGLSGVFKPD</sequence>
<keyword evidence="6" id="KW-0520">NAD</keyword>
<evidence type="ECO:0000256" key="7">
    <source>
        <dbReference type="ARBA" id="ARBA00047599"/>
    </source>
</evidence>
<dbReference type="EMBL" id="UGJE01000002">
    <property type="protein sequence ID" value="STQ86472.1"/>
    <property type="molecule type" value="Genomic_DNA"/>
</dbReference>
<dbReference type="InterPro" id="IPR045024">
    <property type="entry name" value="NDH-2"/>
</dbReference>
<dbReference type="SUPFAM" id="SSF51905">
    <property type="entry name" value="FAD/NAD(P)-binding domain"/>
    <property type="match status" value="2"/>
</dbReference>
<organism evidence="9 12">
    <name type="scientific">Helicobacter muridarum</name>
    <dbReference type="NCBI Taxonomy" id="216"/>
    <lineage>
        <taxon>Bacteria</taxon>
        <taxon>Pseudomonadati</taxon>
        <taxon>Campylobacterota</taxon>
        <taxon>Epsilonproteobacteria</taxon>
        <taxon>Campylobacterales</taxon>
        <taxon>Helicobacteraceae</taxon>
        <taxon>Helicobacter</taxon>
    </lineage>
</organism>
<dbReference type="Proteomes" id="UP000255139">
    <property type="component" value="Unassembled WGS sequence"/>
</dbReference>
<reference evidence="10 11" key="1">
    <citation type="journal article" date="2014" name="Genome Announc.">
        <title>Draft genome sequences of eight enterohepatic helicobacter species isolated from both laboratory and wild rodents.</title>
        <authorList>
            <person name="Sheh A."/>
            <person name="Shen Z."/>
            <person name="Fox J.G."/>
        </authorList>
    </citation>
    <scope>NUCLEOTIDE SEQUENCE [LARGE SCALE GENOMIC DNA]</scope>
    <source>
        <strain evidence="10 11">ST1</strain>
    </source>
</reference>
<evidence type="ECO:0000259" key="8">
    <source>
        <dbReference type="Pfam" id="PF07992"/>
    </source>
</evidence>
<dbReference type="Gene3D" id="3.50.50.100">
    <property type="match status" value="1"/>
</dbReference>
<evidence type="ECO:0000256" key="3">
    <source>
        <dbReference type="ARBA" id="ARBA00022630"/>
    </source>
</evidence>
<dbReference type="EC" id="1.6.5.9" evidence="2"/>
<evidence type="ECO:0000256" key="1">
    <source>
        <dbReference type="ARBA" id="ARBA00005272"/>
    </source>
</evidence>
<dbReference type="PANTHER" id="PTHR43706">
    <property type="entry name" value="NADH DEHYDROGENASE"/>
    <property type="match status" value="1"/>
</dbReference>
<evidence type="ECO:0000313" key="9">
    <source>
        <dbReference type="EMBL" id="STQ86472.1"/>
    </source>
</evidence>
<dbReference type="STRING" id="216.LS73_05640"/>
<evidence type="ECO:0000313" key="12">
    <source>
        <dbReference type="Proteomes" id="UP000255139"/>
    </source>
</evidence>
<dbReference type="RefSeq" id="WP_104692234.1">
    <property type="nucleotide sequence ID" value="NZ_FZML01000020.1"/>
</dbReference>
<keyword evidence="12" id="KW-1185">Reference proteome</keyword>
<dbReference type="EMBL" id="JRPD02000007">
    <property type="protein sequence ID" value="TLE00497.1"/>
    <property type="molecule type" value="Genomic_DNA"/>
</dbReference>
<feature type="domain" description="FAD/NAD(P)-binding" evidence="8">
    <location>
        <begin position="3"/>
        <end position="319"/>
    </location>
</feature>
<dbReference type="AlphaFoldDB" id="A0A377PVN6"/>
<dbReference type="Pfam" id="PF07992">
    <property type="entry name" value="Pyr_redox_2"/>
    <property type="match status" value="1"/>
</dbReference>
<evidence type="ECO:0000313" key="11">
    <source>
        <dbReference type="Proteomes" id="UP000029922"/>
    </source>
</evidence>